<dbReference type="AlphaFoldDB" id="A0A1G9F417"/>
<dbReference type="OrthoDB" id="8479416at2"/>
<dbReference type="Gene3D" id="3.30.70.1070">
    <property type="entry name" value="Sporulation related repeat"/>
    <property type="match status" value="1"/>
</dbReference>
<feature type="transmembrane region" description="Helical" evidence="1">
    <location>
        <begin position="64"/>
        <end position="85"/>
    </location>
</feature>
<dbReference type="RefSeq" id="WP_090753521.1">
    <property type="nucleotide sequence ID" value="NZ_FNGE01000003.1"/>
</dbReference>
<name>A0A1G9F417_9RHOB</name>
<dbReference type="Pfam" id="PF05036">
    <property type="entry name" value="SPOR"/>
    <property type="match status" value="1"/>
</dbReference>
<keyword evidence="4" id="KW-1185">Reference proteome</keyword>
<accession>A0A1G9F417</accession>
<dbReference type="Proteomes" id="UP000199555">
    <property type="component" value="Unassembled WGS sequence"/>
</dbReference>
<reference evidence="4" key="1">
    <citation type="submission" date="2016-10" db="EMBL/GenBank/DDBJ databases">
        <authorList>
            <person name="Varghese N."/>
            <person name="Submissions S."/>
        </authorList>
    </citation>
    <scope>NUCLEOTIDE SEQUENCE [LARGE SCALE GENOMIC DNA]</scope>
    <source>
        <strain evidence="4">CGMCC 1.7655</strain>
    </source>
</reference>
<keyword evidence="1" id="KW-0472">Membrane</keyword>
<feature type="domain" description="SPOR" evidence="2">
    <location>
        <begin position="296"/>
        <end position="381"/>
    </location>
</feature>
<sequence length="381" mass="38781">MTVVDFRSGGYDDSRGSYGHGDTDIPYTAHDWNAEDWDELALEGQPDGARLSDRSGVLGRVARLTHYLGALVSVVLMLALLVWGYQLVVRDVSGVPVIRAVEGEARIAPEEPGGTLSDREGLAVNDVAAGTESAPVERVAIAPAPTALDGQDVAMGELGATAREPAAIDEIIEPAGTPAIAMTDAESARQAVLEAEAEAAAMATGVPAVAPAEADSVSVAAAVTDTNGQPALDTAITGALAEAGAAPSVATPTRPLPRPRRIAAVAPAVSAPAAAAETVTDAAPAAEAPVETPPVQLASGAPLVQIGAFDSGAIAESEWSRISGRYGDLFAGKAPVVQQHKAGGRTFYRLRIAGFESRDEARKFCAALIAAGNDCIPAAAQ</sequence>
<dbReference type="InterPro" id="IPR036680">
    <property type="entry name" value="SPOR-like_sf"/>
</dbReference>
<dbReference type="GO" id="GO:0042834">
    <property type="term" value="F:peptidoglycan binding"/>
    <property type="evidence" value="ECO:0007669"/>
    <property type="project" value="InterPro"/>
</dbReference>
<evidence type="ECO:0000259" key="2">
    <source>
        <dbReference type="PROSITE" id="PS51724"/>
    </source>
</evidence>
<gene>
    <name evidence="3" type="ORF">SAMN04487971_103231</name>
</gene>
<keyword evidence="1" id="KW-0812">Transmembrane</keyword>
<dbReference type="PROSITE" id="PS51724">
    <property type="entry name" value="SPOR"/>
    <property type="match status" value="1"/>
</dbReference>
<evidence type="ECO:0000313" key="3">
    <source>
        <dbReference type="EMBL" id="SDK83107.1"/>
    </source>
</evidence>
<keyword evidence="1" id="KW-1133">Transmembrane helix</keyword>
<dbReference type="GO" id="GO:0051301">
    <property type="term" value="P:cell division"/>
    <property type="evidence" value="ECO:0007669"/>
    <property type="project" value="UniProtKB-KW"/>
</dbReference>
<keyword evidence="3" id="KW-0132">Cell division</keyword>
<evidence type="ECO:0000256" key="1">
    <source>
        <dbReference type="SAM" id="Phobius"/>
    </source>
</evidence>
<dbReference type="SUPFAM" id="SSF110997">
    <property type="entry name" value="Sporulation related repeat"/>
    <property type="match status" value="1"/>
</dbReference>
<evidence type="ECO:0000313" key="4">
    <source>
        <dbReference type="Proteomes" id="UP000199555"/>
    </source>
</evidence>
<dbReference type="EMBL" id="FNGE01000003">
    <property type="protein sequence ID" value="SDK83107.1"/>
    <property type="molecule type" value="Genomic_DNA"/>
</dbReference>
<proteinExistence type="predicted"/>
<dbReference type="STRING" id="525640.SAMN04487971_103231"/>
<dbReference type="InterPro" id="IPR007730">
    <property type="entry name" value="SPOR-like_dom"/>
</dbReference>
<keyword evidence="3" id="KW-0131">Cell cycle</keyword>
<organism evidence="3 4">
    <name type="scientific">Paracoccus chinensis</name>
    <dbReference type="NCBI Taxonomy" id="525640"/>
    <lineage>
        <taxon>Bacteria</taxon>
        <taxon>Pseudomonadati</taxon>
        <taxon>Pseudomonadota</taxon>
        <taxon>Alphaproteobacteria</taxon>
        <taxon>Rhodobacterales</taxon>
        <taxon>Paracoccaceae</taxon>
        <taxon>Paracoccus</taxon>
    </lineage>
</organism>
<protein>
    <submittedName>
        <fullName evidence="3">Cell division protein FtsN</fullName>
    </submittedName>
</protein>